<dbReference type="Proteomes" id="UP000092666">
    <property type="component" value="Unassembled WGS sequence"/>
</dbReference>
<gene>
    <name evidence="1" type="ORF">I316_05969</name>
</gene>
<proteinExistence type="predicted"/>
<dbReference type="EMBL" id="KI669509">
    <property type="protein sequence ID" value="OCF32301.1"/>
    <property type="molecule type" value="Genomic_DNA"/>
</dbReference>
<reference evidence="1 2" key="1">
    <citation type="submission" date="2013-07" db="EMBL/GenBank/DDBJ databases">
        <title>The Genome Sequence of Cryptococcus heveanensis BCC8398.</title>
        <authorList>
            <consortium name="The Broad Institute Genome Sequencing Platform"/>
            <person name="Cuomo C."/>
            <person name="Litvintseva A."/>
            <person name="Chen Y."/>
            <person name="Heitman J."/>
            <person name="Sun S."/>
            <person name="Springer D."/>
            <person name="Dromer F."/>
            <person name="Young S.K."/>
            <person name="Zeng Q."/>
            <person name="Gargeya S."/>
            <person name="Fitzgerald M."/>
            <person name="Abouelleil A."/>
            <person name="Alvarado L."/>
            <person name="Berlin A.M."/>
            <person name="Chapman S.B."/>
            <person name="Dewar J."/>
            <person name="Goldberg J."/>
            <person name="Griggs A."/>
            <person name="Gujja S."/>
            <person name="Hansen M."/>
            <person name="Howarth C."/>
            <person name="Imamovic A."/>
            <person name="Larimer J."/>
            <person name="McCowan C."/>
            <person name="Murphy C."/>
            <person name="Pearson M."/>
            <person name="Priest M."/>
            <person name="Roberts A."/>
            <person name="Saif S."/>
            <person name="Shea T."/>
            <person name="Sykes S."/>
            <person name="Wortman J."/>
            <person name="Nusbaum C."/>
            <person name="Birren B."/>
        </authorList>
    </citation>
    <scope>NUCLEOTIDE SEQUENCE [LARGE SCALE GENOMIC DNA]</scope>
    <source>
        <strain evidence="1 2">BCC8398</strain>
    </source>
</reference>
<evidence type="ECO:0000313" key="1">
    <source>
        <dbReference type="EMBL" id="OCF32301.1"/>
    </source>
</evidence>
<keyword evidence="2" id="KW-1185">Reference proteome</keyword>
<reference evidence="2" key="2">
    <citation type="submission" date="2013-12" db="EMBL/GenBank/DDBJ databases">
        <title>Evolution of pathogenesis and genome organization in the Tremellales.</title>
        <authorList>
            <person name="Cuomo C."/>
            <person name="Litvintseva A."/>
            <person name="Heitman J."/>
            <person name="Chen Y."/>
            <person name="Sun S."/>
            <person name="Springer D."/>
            <person name="Dromer F."/>
            <person name="Young S."/>
            <person name="Zeng Q."/>
            <person name="Chapman S."/>
            <person name="Gujja S."/>
            <person name="Saif S."/>
            <person name="Birren B."/>
        </authorList>
    </citation>
    <scope>NUCLEOTIDE SEQUENCE [LARGE SCALE GENOMIC DNA]</scope>
    <source>
        <strain evidence="2">BCC8398</strain>
    </source>
</reference>
<dbReference type="AlphaFoldDB" id="A0A1B9GMT6"/>
<name>A0A1B9GMT6_9TREE</name>
<protein>
    <submittedName>
        <fullName evidence="1">Uncharacterized protein</fullName>
    </submittedName>
</protein>
<accession>A0A1B9GMT6</accession>
<organism evidence="1 2">
    <name type="scientific">Kwoniella heveanensis BCC8398</name>
    <dbReference type="NCBI Taxonomy" id="1296120"/>
    <lineage>
        <taxon>Eukaryota</taxon>
        <taxon>Fungi</taxon>
        <taxon>Dikarya</taxon>
        <taxon>Basidiomycota</taxon>
        <taxon>Agaricomycotina</taxon>
        <taxon>Tremellomycetes</taxon>
        <taxon>Tremellales</taxon>
        <taxon>Cryptococcaceae</taxon>
        <taxon>Kwoniella</taxon>
    </lineage>
</organism>
<sequence length="129" mass="13954">MSALAASSALAATTAGSLIGRAGSHPEYQVTIKKPEGPLMSHFIAQRVLLSCCLSRLYSDGCSTGLDSTAGFKIRWTNQCTHAKAGGCEKYTEKIDEEIVVVYCICPLDGGLWDDKTDKYIQQFEATKI</sequence>
<evidence type="ECO:0000313" key="2">
    <source>
        <dbReference type="Proteomes" id="UP000092666"/>
    </source>
</evidence>